<comment type="caution">
    <text evidence="1">The sequence shown here is derived from an EMBL/GenBank/DDBJ whole genome shotgun (WGS) entry which is preliminary data.</text>
</comment>
<organism evidence="1">
    <name type="scientific">marine sediment metagenome</name>
    <dbReference type="NCBI Taxonomy" id="412755"/>
    <lineage>
        <taxon>unclassified sequences</taxon>
        <taxon>metagenomes</taxon>
        <taxon>ecological metagenomes</taxon>
    </lineage>
</organism>
<reference evidence="1" key="1">
    <citation type="journal article" date="2015" name="Nature">
        <title>Complex archaea that bridge the gap between prokaryotes and eukaryotes.</title>
        <authorList>
            <person name="Spang A."/>
            <person name="Saw J.H."/>
            <person name="Jorgensen S.L."/>
            <person name="Zaremba-Niedzwiedzka K."/>
            <person name="Martijn J."/>
            <person name="Lind A.E."/>
            <person name="van Eijk R."/>
            <person name="Schleper C."/>
            <person name="Guy L."/>
            <person name="Ettema T.J."/>
        </authorList>
    </citation>
    <scope>NUCLEOTIDE SEQUENCE</scope>
</reference>
<accession>A0A0F8Y153</accession>
<protein>
    <submittedName>
        <fullName evidence="1">Uncharacterized protein</fullName>
    </submittedName>
</protein>
<dbReference type="EMBL" id="LAZR01056063">
    <property type="protein sequence ID" value="KKK74993.1"/>
    <property type="molecule type" value="Genomic_DNA"/>
</dbReference>
<evidence type="ECO:0000313" key="1">
    <source>
        <dbReference type="EMBL" id="KKK74993.1"/>
    </source>
</evidence>
<dbReference type="AlphaFoldDB" id="A0A0F8Y153"/>
<name>A0A0F8Y153_9ZZZZ</name>
<gene>
    <name evidence="1" type="ORF">LCGC14_2878230</name>
</gene>
<sequence length="109" mass="12229">YEIVLNVIAEYLEDRGYPPSDVRELRTILDREGVFKHISTGDVALIKDVESKMPDDLGMLNDEDAMNRLSSYIEGDRPEIVRVSDSNSLFVGHGNTNWSGDISGNIKDK</sequence>
<proteinExistence type="predicted"/>
<feature type="non-terminal residue" evidence="1">
    <location>
        <position position="1"/>
    </location>
</feature>